<dbReference type="CDD" id="cd09917">
    <property type="entry name" value="F-box_SF"/>
    <property type="match status" value="1"/>
</dbReference>
<name>A0A511KLN5_RHOTO</name>
<feature type="region of interest" description="Disordered" evidence="1">
    <location>
        <begin position="835"/>
        <end position="855"/>
    </location>
</feature>
<comment type="caution">
    <text evidence="2">The sequence shown here is derived from an EMBL/GenBank/DDBJ whole genome shotgun (WGS) entry which is preliminary data.</text>
</comment>
<dbReference type="Gene3D" id="1.20.1280.50">
    <property type="match status" value="1"/>
</dbReference>
<dbReference type="AlphaFoldDB" id="A0A511KLN5"/>
<dbReference type="EMBL" id="BJWK01000014">
    <property type="protein sequence ID" value="GEM11290.1"/>
    <property type="molecule type" value="Genomic_DNA"/>
</dbReference>
<sequence>MTLPATSERPSPASRLPTELLFRILEWMPIQYAEQVREDLVAWTITSSCPGLREMSLVCRSWREAAQSILFRSIDLARRYQVCGFIEAARARPDLAYKCMSARVGMAPGTPEWSASEQDQQELSDRFVDALELVPRLRNLVMRTLMRDSHDRFMHTIERLSLSCFLLKMYDAIDHFDGRTLMFTPAEIYRAVSLPTYAFELNCRPHWDVSQTDYALPPNLSTRIQRLSITVNSPPGFQRILRMVSESLTSFTVYTEHPFEPSEIVAPFSALTGLRELRFESNMPAPVVKHNHWFTDVIPCLKRLERLSVSEQAAPPCFIRSLPPSVKLVEYIYWDRRPDTIIDSFVEILEEQTDGGAKLALDEFVLTVDEEAFENTVGEDMVEDLMEAFAKVGVKFRVGFDVANIPEMQFRRTLWHCSTLISPSPSSLLSHIESLQPPARSAVTLFALSKNTPQDLVPRFRAALGREGKTTLGTLSELVPSSLLSRLAPTLPSSTEPFHVSLATYVPSRPSSRAIPFRSTLTGRPNIALGREIKPESLGQADEEVDAGFQAFLRGEKWGFGEQAGSKVGKASGVEELKGVDPKDVKELVVFTADRIQPFLNSLSTYPSAVTVGMLGTSTPFHSPSHAPFSLFYGSEDASTGAVGVGIVRDSAGEANQLRQDYGGLQPLGEPYEVTSSQGNIVLSLADQNAARLLLGAVNNLFGTSASNNLSAAQRNQEKEKDFYVAVYEEKPELPLDLTKARHVSKIMSGDPSRGAMSVETEEEVKKGYYVVFLHHPSEPTALSSLPSHNSLTFISVPHSDIPPHFSASETPPEGEVIVLDSFIAASENGVVVARRGESEGEGKARVCDPGSATP</sequence>
<reference evidence="2 3" key="1">
    <citation type="submission" date="2019-07" db="EMBL/GenBank/DDBJ databases">
        <title>Rhodotorula toruloides NBRC10032 genome sequencing.</title>
        <authorList>
            <person name="Shida Y."/>
            <person name="Takaku H."/>
            <person name="Ogasawara W."/>
            <person name="Mori K."/>
        </authorList>
    </citation>
    <scope>NUCLEOTIDE SEQUENCE [LARGE SCALE GENOMIC DNA]</scope>
    <source>
        <strain evidence="2 3">NBRC10032</strain>
    </source>
</reference>
<gene>
    <name evidence="2" type="ORF">Rt10032_c14g5307</name>
</gene>
<dbReference type="OrthoDB" id="2521209at2759"/>
<feature type="compositionally biased region" description="Basic and acidic residues" evidence="1">
    <location>
        <begin position="835"/>
        <end position="847"/>
    </location>
</feature>
<proteinExistence type="predicted"/>
<evidence type="ECO:0000313" key="2">
    <source>
        <dbReference type="EMBL" id="GEM11290.1"/>
    </source>
</evidence>
<dbReference type="Proteomes" id="UP000321518">
    <property type="component" value="Unassembled WGS sequence"/>
</dbReference>
<evidence type="ECO:0000313" key="3">
    <source>
        <dbReference type="Proteomes" id="UP000321518"/>
    </source>
</evidence>
<organism evidence="2 3">
    <name type="scientific">Rhodotorula toruloides</name>
    <name type="common">Yeast</name>
    <name type="synonym">Rhodosporidium toruloides</name>
    <dbReference type="NCBI Taxonomy" id="5286"/>
    <lineage>
        <taxon>Eukaryota</taxon>
        <taxon>Fungi</taxon>
        <taxon>Dikarya</taxon>
        <taxon>Basidiomycota</taxon>
        <taxon>Pucciniomycotina</taxon>
        <taxon>Microbotryomycetes</taxon>
        <taxon>Sporidiobolales</taxon>
        <taxon>Sporidiobolaceae</taxon>
        <taxon>Rhodotorula</taxon>
    </lineage>
</organism>
<protein>
    <submittedName>
        <fullName evidence="2">F-box domain, cyclin-like domain containing protein</fullName>
    </submittedName>
</protein>
<accession>A0A511KLN5</accession>
<evidence type="ECO:0000256" key="1">
    <source>
        <dbReference type="SAM" id="MobiDB-lite"/>
    </source>
</evidence>